<dbReference type="EMBL" id="FRFD01000004">
    <property type="protein sequence ID" value="SHO47036.1"/>
    <property type="molecule type" value="Genomic_DNA"/>
</dbReference>
<dbReference type="STRING" id="1121345.SAMN02745217_01373"/>
<name>A0A1M7Y440_9FIRM</name>
<reference evidence="1 2" key="1">
    <citation type="submission" date="2016-12" db="EMBL/GenBank/DDBJ databases">
        <authorList>
            <person name="Song W.-J."/>
            <person name="Kurnit D.M."/>
        </authorList>
    </citation>
    <scope>NUCLEOTIDE SEQUENCE [LARGE SCALE GENOMIC DNA]</scope>
    <source>
        <strain evidence="1 2">DSM 12503</strain>
    </source>
</reference>
<dbReference type="Proteomes" id="UP000184612">
    <property type="component" value="Unassembled WGS sequence"/>
</dbReference>
<gene>
    <name evidence="1" type="ORF">SAMN02745217_01373</name>
</gene>
<sequence length="249" mass="28688">MPSKAKRMGFAGTDSYDLIMYLAVLLIASDKKVLLVDNSLQKALSCCVPPVDMTSVKERKACYRGLDIQKETYMEVMGEEYDYVLADFGQEMNQKALKTCDTVFLVTDTRLHNMTGIEYFRGAWDNTCLLIRDITEGMEEKYIHKLLQEKGIQERRSYYFYFDETDREMAAMLQYYNSFSYKKLSPAIRYFLKDALRGFFGMDEAQLNLAEKKLKRRKWDACGFLGTCGRSDGDNLLSDGSRPYGSLPV</sequence>
<dbReference type="AlphaFoldDB" id="A0A1M7Y440"/>
<protein>
    <submittedName>
        <fullName evidence="1">Uncharacterized protein</fullName>
    </submittedName>
</protein>
<dbReference type="InterPro" id="IPR027417">
    <property type="entry name" value="P-loop_NTPase"/>
</dbReference>
<organism evidence="1 2">
    <name type="scientific">Anaerocolumna xylanovorans DSM 12503</name>
    <dbReference type="NCBI Taxonomy" id="1121345"/>
    <lineage>
        <taxon>Bacteria</taxon>
        <taxon>Bacillati</taxon>
        <taxon>Bacillota</taxon>
        <taxon>Clostridia</taxon>
        <taxon>Lachnospirales</taxon>
        <taxon>Lachnospiraceae</taxon>
        <taxon>Anaerocolumna</taxon>
    </lineage>
</organism>
<evidence type="ECO:0000313" key="2">
    <source>
        <dbReference type="Proteomes" id="UP000184612"/>
    </source>
</evidence>
<keyword evidence="2" id="KW-1185">Reference proteome</keyword>
<dbReference type="Gene3D" id="3.40.50.300">
    <property type="entry name" value="P-loop containing nucleotide triphosphate hydrolases"/>
    <property type="match status" value="1"/>
</dbReference>
<dbReference type="RefSeq" id="WP_073588104.1">
    <property type="nucleotide sequence ID" value="NZ_FRFD01000004.1"/>
</dbReference>
<proteinExistence type="predicted"/>
<evidence type="ECO:0000313" key="1">
    <source>
        <dbReference type="EMBL" id="SHO47036.1"/>
    </source>
</evidence>
<dbReference type="OrthoDB" id="2053142at2"/>
<accession>A0A1M7Y440</accession>